<keyword evidence="8 12" id="KW-0249">Electron transport</keyword>
<feature type="binding site" evidence="13">
    <location>
        <position position="146"/>
    </location>
    <ligand>
        <name>[4Fe-4S] cluster</name>
        <dbReference type="ChEBI" id="CHEBI:49883"/>
        <label>3</label>
    </ligand>
</feature>
<dbReference type="PIRSF" id="PIRSF036298">
    <property type="entry name" value="FDH_4Fe4S"/>
    <property type="match status" value="1"/>
</dbReference>
<protein>
    <recommendedName>
        <fullName evidence="12">Formate dehydrogenase iron-sulfur subunit</fullName>
    </recommendedName>
</protein>
<proteinExistence type="predicted"/>
<dbReference type="NCBIfam" id="TIGR01582">
    <property type="entry name" value="FDH-beta"/>
    <property type="match status" value="1"/>
</dbReference>
<keyword evidence="5" id="KW-0812">Transmembrane</keyword>
<comment type="cofactor">
    <cofactor evidence="12 13">
        <name>[4Fe-4S] cluster</name>
        <dbReference type="ChEBI" id="CHEBI:49883"/>
    </cofactor>
    <text evidence="12 13">Binds 4 [4Fe-4S] clusters per subunit.</text>
</comment>
<dbReference type="InterPro" id="IPR038384">
    <property type="entry name" value="Formate_DH_C_sf"/>
</dbReference>
<evidence type="ECO:0000313" key="17">
    <source>
        <dbReference type="EMBL" id="SPZ06433.1"/>
    </source>
</evidence>
<feature type="binding site" evidence="13">
    <location>
        <position position="136"/>
    </location>
    <ligand>
        <name>[4Fe-4S] cluster</name>
        <dbReference type="ChEBI" id="CHEBI:49883"/>
        <label>4</label>
    </ligand>
</feature>
<dbReference type="PROSITE" id="PS51379">
    <property type="entry name" value="4FE4S_FER_2"/>
    <property type="match status" value="3"/>
</dbReference>
<dbReference type="CDD" id="cd10558">
    <property type="entry name" value="FDH-N"/>
    <property type="match status" value="1"/>
</dbReference>
<feature type="region of interest" description="Disordered" evidence="14">
    <location>
        <begin position="283"/>
        <end position="306"/>
    </location>
</feature>
<keyword evidence="3 12" id="KW-1003">Cell membrane</keyword>
<evidence type="ECO:0000313" key="19">
    <source>
        <dbReference type="Proteomes" id="UP000638986"/>
    </source>
</evidence>
<dbReference type="PANTHER" id="PTHR43545">
    <property type="entry name" value="FORMATE DEHYDROGENASE, NITRATE-INDUCIBLE, IRON-SULFUR SUBUNIT"/>
    <property type="match status" value="1"/>
</dbReference>
<feature type="binding site" evidence="13">
    <location>
        <position position="51"/>
    </location>
    <ligand>
        <name>[4Fe-4S] cluster</name>
        <dbReference type="ChEBI" id="CHEBI:49883"/>
        <label>2</label>
    </ligand>
</feature>
<reference evidence="16 19" key="2">
    <citation type="submission" date="2020-11" db="EMBL/GenBank/DDBJ databases">
        <title>Enhanced detection system for hospital associated transmission using whole genome sequencing surveillance.</title>
        <authorList>
            <person name="Harrison L.H."/>
            <person name="Van Tyne D."/>
            <person name="Marsh J.W."/>
            <person name="Griffith M.P."/>
            <person name="Snyder D.J."/>
            <person name="Cooper V.S."/>
            <person name="Mustapha M."/>
        </authorList>
    </citation>
    <scope>NUCLEOTIDE SEQUENCE [LARGE SCALE GENOMIC DNA]</scope>
    <source>
        <strain evidence="16 19">PSB00013</strain>
    </source>
</reference>
<feature type="domain" description="4Fe-4S ferredoxin-type" evidence="15">
    <location>
        <begin position="94"/>
        <end position="126"/>
    </location>
</feature>
<evidence type="ECO:0000256" key="13">
    <source>
        <dbReference type="PIRSR" id="PIRSR036298-50"/>
    </source>
</evidence>
<sequence>MRGDQVNFQNIVARSATTEASPHTRDGGVEKVAKLIDVSRCIGCKACQVACSEWNDLRDEIGHCDGSYNNPADLSPTTFQVMRFNEYVNEQGNLEWLIRKDNCMHCAEPGCMKACPAPGAIVQYANGIVDFNSEHCIGCGYCVSGCPFNIPRISKKDQKAYKCTLCSDRVYHGLEPACVKTCPTGAIMFGTKEDMTEHALMRVGQLNDRGYANAGLYDPPGVGGTHVMYVLQHADKPELYSNLPSDPQISPLVGLWKGITKPIMSAMIGLTALAGFAHYVMKGPKEEPEDTPDEEIRHEALEEDRK</sequence>
<feature type="binding site" evidence="13">
    <location>
        <position position="142"/>
    </location>
    <ligand>
        <name>[4Fe-4S] cluster</name>
        <dbReference type="ChEBI" id="CHEBI:49883"/>
        <label>4</label>
    </ligand>
</feature>
<dbReference type="Gene3D" id="3.30.70.20">
    <property type="match status" value="2"/>
</dbReference>
<feature type="binding site" evidence="13">
    <location>
        <position position="111"/>
    </location>
    <ligand>
        <name>[4Fe-4S] cluster</name>
        <dbReference type="ChEBI" id="CHEBI:49883"/>
        <label>3</label>
    </ligand>
</feature>
<feature type="binding site" evidence="13">
    <location>
        <position position="41"/>
    </location>
    <ligand>
        <name>[4Fe-4S] cluster</name>
        <dbReference type="ChEBI" id="CHEBI:49883"/>
        <label>1</label>
    </ligand>
</feature>
<dbReference type="InterPro" id="IPR006470">
    <property type="entry name" value="Formate_DH_bsu_Proteobacteria"/>
</dbReference>
<feature type="binding site" evidence="13">
    <location>
        <position position="139"/>
    </location>
    <ligand>
        <name>[4Fe-4S] cluster</name>
        <dbReference type="ChEBI" id="CHEBI:49883"/>
        <label>4</label>
    </ligand>
</feature>
<dbReference type="Proteomes" id="UP000638986">
    <property type="component" value="Unassembled WGS sequence"/>
</dbReference>
<feature type="compositionally biased region" description="Basic and acidic residues" evidence="14">
    <location>
        <begin position="294"/>
        <end position="306"/>
    </location>
</feature>
<dbReference type="PANTHER" id="PTHR43545:SF6">
    <property type="entry name" value="FORMATE DEHYDROGENASE, NITRATE-INDUCIBLE, IRON-SULFUR SUBUNIT"/>
    <property type="match status" value="1"/>
</dbReference>
<evidence type="ECO:0000256" key="14">
    <source>
        <dbReference type="SAM" id="MobiDB-lite"/>
    </source>
</evidence>
<evidence type="ECO:0000256" key="4">
    <source>
        <dbReference type="ARBA" id="ARBA00022485"/>
    </source>
</evidence>
<dbReference type="GeneID" id="300267509"/>
<evidence type="ECO:0000256" key="11">
    <source>
        <dbReference type="ARBA" id="ARBA00023136"/>
    </source>
</evidence>
<evidence type="ECO:0000256" key="1">
    <source>
        <dbReference type="ARBA" id="ARBA00004236"/>
    </source>
</evidence>
<keyword evidence="2 12" id="KW-0813">Transport</keyword>
<name>A0A2X2CHA3_PSELU</name>
<feature type="binding site" evidence="13">
    <location>
        <position position="166"/>
    </location>
    <ligand>
        <name>[4Fe-4S] cluster</name>
        <dbReference type="ChEBI" id="CHEBI:49883"/>
        <label>2</label>
    </ligand>
</feature>
<feature type="binding site" evidence="13">
    <location>
        <position position="103"/>
    </location>
    <ligand>
        <name>[4Fe-4S] cluster</name>
        <dbReference type="ChEBI" id="CHEBI:49883"/>
        <label>3</label>
    </ligand>
</feature>
<dbReference type="GO" id="GO:0051539">
    <property type="term" value="F:4 iron, 4 sulfur cluster binding"/>
    <property type="evidence" value="ECO:0007669"/>
    <property type="project" value="UniProtKB-UniRule"/>
</dbReference>
<dbReference type="InterPro" id="IPR017900">
    <property type="entry name" value="4Fe4S_Fe_S_CS"/>
</dbReference>
<evidence type="ECO:0000313" key="16">
    <source>
        <dbReference type="EMBL" id="MBH3437608.1"/>
    </source>
</evidence>
<feature type="binding site" evidence="13">
    <location>
        <position position="47"/>
    </location>
    <ligand>
        <name>[4Fe-4S] cluster</name>
        <dbReference type="ChEBI" id="CHEBI:49883"/>
        <label>1</label>
    </ligand>
</feature>
<feature type="binding site" evidence="13">
    <location>
        <position position="182"/>
    </location>
    <ligand>
        <name>[4Fe-4S] cluster</name>
        <dbReference type="ChEBI" id="CHEBI:49883"/>
        <label>1</label>
    </ligand>
</feature>
<dbReference type="InterPro" id="IPR015246">
    <property type="entry name" value="Formate_DH_TM"/>
</dbReference>
<dbReference type="EMBL" id="UAUF01000011">
    <property type="protein sequence ID" value="SPZ06433.1"/>
    <property type="molecule type" value="Genomic_DNA"/>
</dbReference>
<dbReference type="Gene3D" id="1.20.5.480">
    <property type="entry name" value="Single helix bin"/>
    <property type="match status" value="1"/>
</dbReference>
<keyword evidence="7" id="KW-0677">Repeat</keyword>
<feature type="binding site" evidence="13">
    <location>
        <position position="178"/>
    </location>
    <ligand>
        <name>[4Fe-4S] cluster</name>
        <dbReference type="ChEBI" id="CHEBI:49883"/>
        <label>2</label>
    </ligand>
</feature>
<dbReference type="Proteomes" id="UP000250443">
    <property type="component" value="Unassembled WGS sequence"/>
</dbReference>
<keyword evidence="4 12" id="KW-0004">4Fe-4S</keyword>
<comment type="function">
    <text evidence="12">The beta chain is an electron transfer unit containing 4 cysteine clusters involved in the formation of iron-sulfur centers.</text>
</comment>
<evidence type="ECO:0000256" key="12">
    <source>
        <dbReference type="PIRNR" id="PIRNR036298"/>
    </source>
</evidence>
<evidence type="ECO:0000256" key="7">
    <source>
        <dbReference type="ARBA" id="ARBA00022737"/>
    </source>
</evidence>
<keyword evidence="6 12" id="KW-0479">Metal-binding</keyword>
<dbReference type="RefSeq" id="WP_010798462.1">
    <property type="nucleotide sequence ID" value="NZ_CP069262.1"/>
</dbReference>
<evidence type="ECO:0000313" key="18">
    <source>
        <dbReference type="Proteomes" id="UP000250443"/>
    </source>
</evidence>
<dbReference type="Pfam" id="PF09163">
    <property type="entry name" value="Form-deh_trans"/>
    <property type="match status" value="1"/>
</dbReference>
<dbReference type="InterPro" id="IPR017896">
    <property type="entry name" value="4Fe4S_Fe-S-bd"/>
</dbReference>
<feature type="domain" description="4Fe-4S ferredoxin-type" evidence="15">
    <location>
        <begin position="32"/>
        <end position="60"/>
    </location>
</feature>
<gene>
    <name evidence="17" type="primary">fdnH</name>
    <name evidence="16" type="synonym">fdxH</name>
    <name evidence="16" type="ORF">I5Q09_02775</name>
    <name evidence="17" type="ORF">NCTC11842_02306</name>
</gene>
<dbReference type="GO" id="GO:0005886">
    <property type="term" value="C:plasma membrane"/>
    <property type="evidence" value="ECO:0007669"/>
    <property type="project" value="UniProtKB-SubCell"/>
</dbReference>
<dbReference type="InterPro" id="IPR051555">
    <property type="entry name" value="FDH_Electron_Transfer_Unit"/>
</dbReference>
<dbReference type="SUPFAM" id="SSF54862">
    <property type="entry name" value="4Fe-4S ferredoxins"/>
    <property type="match status" value="1"/>
</dbReference>
<feature type="domain" description="4Fe-4S ferredoxin-type" evidence="15">
    <location>
        <begin position="127"/>
        <end position="156"/>
    </location>
</feature>
<dbReference type="GO" id="GO:0045333">
    <property type="term" value="P:cellular respiration"/>
    <property type="evidence" value="ECO:0007669"/>
    <property type="project" value="InterPro"/>
</dbReference>
<feature type="binding site" evidence="13">
    <location>
        <position position="163"/>
    </location>
    <ligand>
        <name>[4Fe-4S] cluster</name>
        <dbReference type="ChEBI" id="CHEBI:49883"/>
        <label>2</label>
    </ligand>
</feature>
<keyword evidence="10 12" id="KW-0411">Iron-sulfur</keyword>
<evidence type="ECO:0000256" key="3">
    <source>
        <dbReference type="ARBA" id="ARBA00022475"/>
    </source>
</evidence>
<dbReference type="GO" id="GO:0015944">
    <property type="term" value="P:formate oxidation"/>
    <property type="evidence" value="ECO:0007669"/>
    <property type="project" value="UniProtKB-UniRule"/>
</dbReference>
<accession>A0A2X2CHA3</accession>
<evidence type="ECO:0000259" key="15">
    <source>
        <dbReference type="PROSITE" id="PS51379"/>
    </source>
</evidence>
<evidence type="ECO:0000256" key="2">
    <source>
        <dbReference type="ARBA" id="ARBA00022448"/>
    </source>
</evidence>
<comment type="subcellular location">
    <subcellularLocation>
        <location evidence="1">Cell membrane</location>
    </subcellularLocation>
</comment>
<dbReference type="Pfam" id="PF13247">
    <property type="entry name" value="Fer4_11"/>
    <property type="match status" value="1"/>
</dbReference>
<dbReference type="EMBL" id="JADTXM010000001">
    <property type="protein sequence ID" value="MBH3437608.1"/>
    <property type="molecule type" value="Genomic_DNA"/>
</dbReference>
<dbReference type="PROSITE" id="PS00198">
    <property type="entry name" value="4FE4S_FER_1"/>
    <property type="match status" value="1"/>
</dbReference>
<organism evidence="17 18">
    <name type="scientific">Pseudomonas luteola</name>
    <dbReference type="NCBI Taxonomy" id="47886"/>
    <lineage>
        <taxon>Bacteria</taxon>
        <taxon>Pseudomonadati</taxon>
        <taxon>Pseudomonadota</taxon>
        <taxon>Gammaproteobacteria</taxon>
        <taxon>Pseudomonadales</taxon>
        <taxon>Pseudomonadaceae</taxon>
        <taxon>Pseudomonas</taxon>
    </lineage>
</organism>
<reference evidence="17 18" key="1">
    <citation type="submission" date="2018-06" db="EMBL/GenBank/DDBJ databases">
        <authorList>
            <consortium name="Pathogen Informatics"/>
            <person name="Doyle S."/>
        </authorList>
    </citation>
    <scope>NUCLEOTIDE SEQUENCE [LARGE SCALE GENOMIC DNA]</scope>
    <source>
        <strain evidence="17 18">NCTC11842</strain>
    </source>
</reference>
<evidence type="ECO:0000256" key="8">
    <source>
        <dbReference type="ARBA" id="ARBA00022982"/>
    </source>
</evidence>
<evidence type="ECO:0000256" key="5">
    <source>
        <dbReference type="ARBA" id="ARBA00022692"/>
    </source>
</evidence>
<dbReference type="GO" id="GO:0046872">
    <property type="term" value="F:metal ion binding"/>
    <property type="evidence" value="ECO:0007669"/>
    <property type="project" value="UniProtKB-UniRule"/>
</dbReference>
<feature type="binding site" evidence="13">
    <location>
        <position position="115"/>
    </location>
    <ligand>
        <name>[4Fe-4S] cluster</name>
        <dbReference type="ChEBI" id="CHEBI:49883"/>
        <label>4</label>
    </ligand>
</feature>
<dbReference type="InterPro" id="IPR014603">
    <property type="entry name" value="Formate_DH_Fe-S_su"/>
</dbReference>
<keyword evidence="11 12" id="KW-0472">Membrane</keyword>
<keyword evidence="9 12" id="KW-0408">Iron</keyword>
<evidence type="ECO:0000256" key="6">
    <source>
        <dbReference type="ARBA" id="ARBA00022723"/>
    </source>
</evidence>
<dbReference type="Pfam" id="PF12800">
    <property type="entry name" value="Fer4_4"/>
    <property type="match status" value="1"/>
</dbReference>
<dbReference type="AlphaFoldDB" id="A0A2X2CHA3"/>
<feature type="binding site" evidence="13">
    <location>
        <position position="44"/>
    </location>
    <ligand>
        <name>[4Fe-4S] cluster</name>
        <dbReference type="ChEBI" id="CHEBI:49883"/>
        <label>1</label>
    </ligand>
</feature>
<feature type="binding site" evidence="13">
    <location>
        <position position="106"/>
    </location>
    <ligand>
        <name>[4Fe-4S] cluster</name>
        <dbReference type="ChEBI" id="CHEBI:49883"/>
        <label>3</label>
    </ligand>
</feature>
<evidence type="ECO:0000256" key="9">
    <source>
        <dbReference type="ARBA" id="ARBA00023004"/>
    </source>
</evidence>
<evidence type="ECO:0000256" key="10">
    <source>
        <dbReference type="ARBA" id="ARBA00023014"/>
    </source>
</evidence>